<sequence length="421" mass="49269">MLAGPPRLVSLLTLCLLFTVGWWYFRVTITSGHDGLSIPGSSASRSKQSRVDPLDFSIPLRFEEGQEKAVGENYTYTIVIGKLKKDDLGWMQRELGGQTWSQVKVYEVEDAGKKGEIPRNKGREAMVYLTYLIDHYEELPEVVIFLHAHKYAWHNNQLSSLSAVHMLKRLNHGRIARLGYMNLRCHHKPGCPDWIHLDRPGADFDFINKPEEIYWRRSVWEELHPGAPLPASLSGVCCAQFAVSRDRLRQIAKERLLHYRKWLLETNIPDQFSGRVFEYLWHYIFTGKEVLCPAENTCYCDGYGYCFGNKQKFEAFFALQDERNKFNEELAPFTRKEDRARKEGQKIDWDEESRKRIKELRDKISSMDTELDALRRRAEERGRDEGSRREEREMWDREDLWDYAPAGKKGPPVHGTEKEFE</sequence>
<dbReference type="OrthoDB" id="426718at2759"/>
<dbReference type="InterPro" id="IPR021838">
    <property type="entry name" value="DUF3431"/>
</dbReference>
<name>A0A6A6VBM6_9PLEO</name>
<reference evidence="2" key="1">
    <citation type="journal article" date="2020" name="Stud. Mycol.">
        <title>101 Dothideomycetes genomes: a test case for predicting lifestyles and emergence of pathogens.</title>
        <authorList>
            <person name="Haridas S."/>
            <person name="Albert R."/>
            <person name="Binder M."/>
            <person name="Bloem J."/>
            <person name="Labutti K."/>
            <person name="Salamov A."/>
            <person name="Andreopoulos B."/>
            <person name="Baker S."/>
            <person name="Barry K."/>
            <person name="Bills G."/>
            <person name="Bluhm B."/>
            <person name="Cannon C."/>
            <person name="Castanera R."/>
            <person name="Culley D."/>
            <person name="Daum C."/>
            <person name="Ezra D."/>
            <person name="Gonzalez J."/>
            <person name="Henrissat B."/>
            <person name="Kuo A."/>
            <person name="Liang C."/>
            <person name="Lipzen A."/>
            <person name="Lutzoni F."/>
            <person name="Magnuson J."/>
            <person name="Mondo S."/>
            <person name="Nolan M."/>
            <person name="Ohm R."/>
            <person name="Pangilinan J."/>
            <person name="Park H.-J."/>
            <person name="Ramirez L."/>
            <person name="Alfaro M."/>
            <person name="Sun H."/>
            <person name="Tritt A."/>
            <person name="Yoshinaga Y."/>
            <person name="Zwiers L.-H."/>
            <person name="Turgeon B."/>
            <person name="Goodwin S."/>
            <person name="Spatafora J."/>
            <person name="Crous P."/>
            <person name="Grigoriev I."/>
        </authorList>
    </citation>
    <scope>NUCLEOTIDE SEQUENCE</scope>
    <source>
        <strain evidence="2">CBS 119925</strain>
    </source>
</reference>
<dbReference type="AlphaFoldDB" id="A0A6A6VBM6"/>
<organism evidence="2 3">
    <name type="scientific">Sporormia fimetaria CBS 119925</name>
    <dbReference type="NCBI Taxonomy" id="1340428"/>
    <lineage>
        <taxon>Eukaryota</taxon>
        <taxon>Fungi</taxon>
        <taxon>Dikarya</taxon>
        <taxon>Ascomycota</taxon>
        <taxon>Pezizomycotina</taxon>
        <taxon>Dothideomycetes</taxon>
        <taxon>Pleosporomycetidae</taxon>
        <taxon>Pleosporales</taxon>
        <taxon>Sporormiaceae</taxon>
        <taxon>Sporormia</taxon>
    </lineage>
</organism>
<proteinExistence type="predicted"/>
<dbReference type="Proteomes" id="UP000799440">
    <property type="component" value="Unassembled WGS sequence"/>
</dbReference>
<evidence type="ECO:0000313" key="2">
    <source>
        <dbReference type="EMBL" id="KAF2747134.1"/>
    </source>
</evidence>
<keyword evidence="3" id="KW-1185">Reference proteome</keyword>
<dbReference type="PANTHER" id="PTHR37490">
    <property type="entry name" value="EXPRESSED PROTEIN"/>
    <property type="match status" value="1"/>
</dbReference>
<evidence type="ECO:0000313" key="3">
    <source>
        <dbReference type="Proteomes" id="UP000799440"/>
    </source>
</evidence>
<accession>A0A6A6VBM6</accession>
<protein>
    <submittedName>
        <fullName evidence="2">Uncharacterized protein</fullName>
    </submittedName>
</protein>
<dbReference type="Pfam" id="PF11913">
    <property type="entry name" value="DUF3431"/>
    <property type="match status" value="1"/>
</dbReference>
<evidence type="ECO:0000256" key="1">
    <source>
        <dbReference type="SAM" id="MobiDB-lite"/>
    </source>
</evidence>
<dbReference type="EMBL" id="MU006574">
    <property type="protein sequence ID" value="KAF2747134.1"/>
    <property type="molecule type" value="Genomic_DNA"/>
</dbReference>
<feature type="region of interest" description="Disordered" evidence="1">
    <location>
        <begin position="402"/>
        <end position="421"/>
    </location>
</feature>
<gene>
    <name evidence="2" type="ORF">M011DRAFT_486783</name>
</gene>
<dbReference type="PANTHER" id="PTHR37490:SF3">
    <property type="entry name" value="DUF3431 DOMAIN CONTAINING PROTEIN"/>
    <property type="match status" value="1"/>
</dbReference>